<dbReference type="RefSeq" id="WP_397718748.1">
    <property type="nucleotide sequence ID" value="NZ_JBIRGN010000014.1"/>
</dbReference>
<gene>
    <name evidence="3" type="ORF">ACH4F9_42655</name>
</gene>
<dbReference type="EMBL" id="JBIRGQ010000014">
    <property type="protein sequence ID" value="MFH8551699.1"/>
    <property type="molecule type" value="Genomic_DNA"/>
</dbReference>
<evidence type="ECO:0000313" key="4">
    <source>
        <dbReference type="Proteomes" id="UP001610818"/>
    </source>
</evidence>
<feature type="transmembrane region" description="Helical" evidence="2">
    <location>
        <begin position="58"/>
        <end position="85"/>
    </location>
</feature>
<feature type="compositionally biased region" description="Low complexity" evidence="1">
    <location>
        <begin position="214"/>
        <end position="227"/>
    </location>
</feature>
<keyword evidence="2" id="KW-0472">Membrane</keyword>
<evidence type="ECO:0000256" key="2">
    <source>
        <dbReference type="SAM" id="Phobius"/>
    </source>
</evidence>
<accession>A0ABW7R354</accession>
<dbReference type="Proteomes" id="UP001610818">
    <property type="component" value="Unassembled WGS sequence"/>
</dbReference>
<comment type="caution">
    <text evidence="3">The sequence shown here is derived from an EMBL/GenBank/DDBJ whole genome shotgun (WGS) entry which is preliminary data.</text>
</comment>
<name>A0ABW7R354_9ACTN</name>
<feature type="transmembrane region" description="Helical" evidence="2">
    <location>
        <begin position="91"/>
        <end position="108"/>
    </location>
</feature>
<feature type="region of interest" description="Disordered" evidence="1">
    <location>
        <begin position="200"/>
        <end position="227"/>
    </location>
</feature>
<protein>
    <recommendedName>
        <fullName evidence="5">Integral membrane protein</fullName>
    </recommendedName>
</protein>
<keyword evidence="2" id="KW-1133">Transmembrane helix</keyword>
<reference evidence="3 4" key="1">
    <citation type="submission" date="2024-10" db="EMBL/GenBank/DDBJ databases">
        <title>The Natural Products Discovery Center: Release of the First 8490 Sequenced Strains for Exploring Actinobacteria Biosynthetic Diversity.</title>
        <authorList>
            <person name="Kalkreuter E."/>
            <person name="Kautsar S.A."/>
            <person name="Yang D."/>
            <person name="Bader C.D."/>
            <person name="Teijaro C.N."/>
            <person name="Fluegel L."/>
            <person name="Davis C.M."/>
            <person name="Simpson J.R."/>
            <person name="Lauterbach L."/>
            <person name="Steele A.D."/>
            <person name="Gui C."/>
            <person name="Meng S."/>
            <person name="Li G."/>
            <person name="Viehrig K."/>
            <person name="Ye F."/>
            <person name="Su P."/>
            <person name="Kiefer A.F."/>
            <person name="Nichols A."/>
            <person name="Cepeda A.J."/>
            <person name="Yan W."/>
            <person name="Fan B."/>
            <person name="Jiang Y."/>
            <person name="Adhikari A."/>
            <person name="Zheng C.-J."/>
            <person name="Schuster L."/>
            <person name="Cowan T.M."/>
            <person name="Smanski M.J."/>
            <person name="Chevrette M.G."/>
            <person name="De Carvalho L.P.S."/>
            <person name="Shen B."/>
        </authorList>
    </citation>
    <scope>NUCLEOTIDE SEQUENCE [LARGE SCALE GENOMIC DNA]</scope>
    <source>
        <strain evidence="3 4">NPDC017990</strain>
    </source>
</reference>
<evidence type="ECO:0000256" key="1">
    <source>
        <dbReference type="SAM" id="MobiDB-lite"/>
    </source>
</evidence>
<keyword evidence="2" id="KW-0812">Transmembrane</keyword>
<keyword evidence="4" id="KW-1185">Reference proteome</keyword>
<evidence type="ECO:0000313" key="3">
    <source>
        <dbReference type="EMBL" id="MFH8551699.1"/>
    </source>
</evidence>
<sequence length="227" mass="24670">MRRSPAVEPTSWGWLRWSPPTPDGAPRQLLQIAVLAPEPSLRARCARRWLTRRPPIRLYLDHGGSVTALTLITALGALLAMSWAIGHGLPLSVGVLLAIVLPLLVDLLPARLDAWAGRYVRTVESASGLEYLQRLTARQAAIVRAARSRPGPGPDGAVRLGHRALWEIAVIITAPGRNPDTTCRWLALESLLDHLARQADDSEHQRALDRPPAGDDAPAAYRAPGHP</sequence>
<proteinExistence type="predicted"/>
<evidence type="ECO:0008006" key="5">
    <source>
        <dbReference type="Google" id="ProtNLM"/>
    </source>
</evidence>
<feature type="compositionally biased region" description="Basic and acidic residues" evidence="1">
    <location>
        <begin position="200"/>
        <end position="213"/>
    </location>
</feature>
<organism evidence="3 4">
    <name type="scientific">Streptomyces longisporoflavus</name>
    <dbReference type="NCBI Taxonomy" id="28044"/>
    <lineage>
        <taxon>Bacteria</taxon>
        <taxon>Bacillati</taxon>
        <taxon>Actinomycetota</taxon>
        <taxon>Actinomycetes</taxon>
        <taxon>Kitasatosporales</taxon>
        <taxon>Streptomycetaceae</taxon>
        <taxon>Streptomyces</taxon>
    </lineage>
</organism>